<evidence type="ECO:0000256" key="4">
    <source>
        <dbReference type="ARBA" id="ARBA00022824"/>
    </source>
</evidence>
<accession>A0A061FJK8</accession>
<evidence type="ECO:0000313" key="11">
    <source>
        <dbReference type="EMBL" id="EOY17535.1"/>
    </source>
</evidence>
<dbReference type="GO" id="GO:0005789">
    <property type="term" value="C:endoplasmic reticulum membrane"/>
    <property type="evidence" value="ECO:0007669"/>
    <property type="project" value="UniProtKB-SubCell"/>
</dbReference>
<dbReference type="Proteomes" id="UP000026915">
    <property type="component" value="Chromosome 10"/>
</dbReference>
<comment type="subcellular location">
    <subcellularLocation>
        <location evidence="1">Endoplasmic reticulum membrane</location>
        <topology evidence="1">Multi-pass membrane protein</topology>
    </subcellularLocation>
</comment>
<evidence type="ECO:0000256" key="3">
    <source>
        <dbReference type="ARBA" id="ARBA00022692"/>
    </source>
</evidence>
<evidence type="ECO:0000256" key="5">
    <source>
        <dbReference type="ARBA" id="ARBA00022989"/>
    </source>
</evidence>
<evidence type="ECO:0000256" key="7">
    <source>
        <dbReference type="ARBA" id="ARBA00023294"/>
    </source>
</evidence>
<evidence type="ECO:0000256" key="6">
    <source>
        <dbReference type="ARBA" id="ARBA00023136"/>
    </source>
</evidence>
<evidence type="ECO:0000256" key="2">
    <source>
        <dbReference type="ARBA" id="ARBA00022448"/>
    </source>
</evidence>
<gene>
    <name evidence="11" type="ORF">TCM_042347</name>
</gene>
<protein>
    <submittedName>
        <fullName evidence="11">Uncharacterized protein</fullName>
    </submittedName>
</protein>
<dbReference type="EMBL" id="CM001888">
    <property type="protein sequence ID" value="EOY17535.1"/>
    <property type="molecule type" value="Genomic_DNA"/>
</dbReference>
<feature type="transmembrane region" description="Helical" evidence="10">
    <location>
        <begin position="66"/>
        <end position="88"/>
    </location>
</feature>
<evidence type="ECO:0000313" key="12">
    <source>
        <dbReference type="Proteomes" id="UP000026915"/>
    </source>
</evidence>
<keyword evidence="3 10" id="KW-0812">Transmembrane</keyword>
<dbReference type="AlphaFoldDB" id="A0A061FJK8"/>
<dbReference type="STRING" id="3641.A0A061FJK8"/>
<name>A0A061FJK8_THECC</name>
<dbReference type="eggNOG" id="KOG2722">
    <property type="taxonomic scope" value="Eukaryota"/>
</dbReference>
<dbReference type="InterPro" id="IPR004776">
    <property type="entry name" value="Mem_transp_PIN-like"/>
</dbReference>
<dbReference type="PANTHER" id="PTHR31651:SF43">
    <property type="entry name" value="SYMPORTER, PUTATIVE-RELATED"/>
    <property type="match status" value="1"/>
</dbReference>
<keyword evidence="2" id="KW-0813">Transport</keyword>
<evidence type="ECO:0000256" key="8">
    <source>
        <dbReference type="ARBA" id="ARBA00025100"/>
    </source>
</evidence>
<reference evidence="11 12" key="1">
    <citation type="journal article" date="2013" name="Genome Biol.">
        <title>The genome sequence of the most widely cultivated cacao type and its use to identify candidate genes regulating pod color.</title>
        <authorList>
            <person name="Motamayor J.C."/>
            <person name="Mockaitis K."/>
            <person name="Schmutz J."/>
            <person name="Haiminen N."/>
            <person name="Iii D.L."/>
            <person name="Cornejo O."/>
            <person name="Findley S.D."/>
            <person name="Zheng P."/>
            <person name="Utro F."/>
            <person name="Royaert S."/>
            <person name="Saski C."/>
            <person name="Jenkins J."/>
            <person name="Podicheti R."/>
            <person name="Zhao M."/>
            <person name="Scheffler B.E."/>
            <person name="Stack J.C."/>
            <person name="Feltus F.A."/>
            <person name="Mustiga G.M."/>
            <person name="Amores F."/>
            <person name="Phillips W."/>
            <person name="Marelli J.P."/>
            <person name="May G.D."/>
            <person name="Shapiro H."/>
            <person name="Ma J."/>
            <person name="Bustamante C.D."/>
            <person name="Schnell R.J."/>
            <person name="Main D."/>
            <person name="Gilbert D."/>
            <person name="Parida L."/>
            <person name="Kuhn D.N."/>
        </authorList>
    </citation>
    <scope>NUCLEOTIDE SEQUENCE [LARGE SCALE GENOMIC DNA]</scope>
    <source>
        <strain evidence="12">cv. Matina 1-6</strain>
    </source>
</reference>
<keyword evidence="7" id="KW-0927">Auxin signaling pathway</keyword>
<dbReference type="InParanoid" id="A0A061FJK8"/>
<dbReference type="GO" id="GO:0080162">
    <property type="term" value="P:endoplasmic reticulum to cytosol auxin transport"/>
    <property type="evidence" value="ECO:0007669"/>
    <property type="project" value="InterPro"/>
</dbReference>
<comment type="similarity">
    <text evidence="9">Belongs to the auxin efflux carrier (TC 2.A.69.2) family.</text>
</comment>
<keyword evidence="6 10" id="KW-0472">Membrane</keyword>
<evidence type="ECO:0000256" key="1">
    <source>
        <dbReference type="ARBA" id="ARBA00004477"/>
    </source>
</evidence>
<proteinExistence type="inferred from homology"/>
<sequence length="123" mass="13365">MLLRDRSPNRTTGYRIVVSVISVQCSQWLLLLTRATEVCGICHVSVLGRDRWILVKIARTPRHLQGLVIACSSAANLGNMLLIILPAICEETNSPFGDSSTCAAYGEAYASLSLAILSKTFDP</sequence>
<keyword evidence="12" id="KW-1185">Reference proteome</keyword>
<comment type="function">
    <text evidence="8">Involved in cellular auxin homeostasis by regulating auxin metabolism. Regulates intracellular auxin accumulation at the endoplasmic reticulum and thus auxin availability for nuclear auxin signaling.</text>
</comment>
<dbReference type="HOGENOM" id="CLU_2019395_0_0_1"/>
<keyword evidence="5 10" id="KW-1133">Transmembrane helix</keyword>
<dbReference type="InterPro" id="IPR045033">
    <property type="entry name" value="PILS1/3/4/5/7"/>
</dbReference>
<dbReference type="Gramene" id="EOY17535">
    <property type="protein sequence ID" value="EOY17535"/>
    <property type="gene ID" value="TCM_042347"/>
</dbReference>
<organism evidence="11 12">
    <name type="scientific">Theobroma cacao</name>
    <name type="common">Cacao</name>
    <name type="synonym">Cocoa</name>
    <dbReference type="NCBI Taxonomy" id="3641"/>
    <lineage>
        <taxon>Eukaryota</taxon>
        <taxon>Viridiplantae</taxon>
        <taxon>Streptophyta</taxon>
        <taxon>Embryophyta</taxon>
        <taxon>Tracheophyta</taxon>
        <taxon>Spermatophyta</taxon>
        <taxon>Magnoliopsida</taxon>
        <taxon>eudicotyledons</taxon>
        <taxon>Gunneridae</taxon>
        <taxon>Pentapetalae</taxon>
        <taxon>rosids</taxon>
        <taxon>malvids</taxon>
        <taxon>Malvales</taxon>
        <taxon>Malvaceae</taxon>
        <taxon>Byttnerioideae</taxon>
        <taxon>Theobroma</taxon>
    </lineage>
</organism>
<dbReference type="Pfam" id="PF03547">
    <property type="entry name" value="Mem_trans"/>
    <property type="match status" value="1"/>
</dbReference>
<evidence type="ECO:0000256" key="9">
    <source>
        <dbReference type="ARBA" id="ARBA00025752"/>
    </source>
</evidence>
<dbReference type="PANTHER" id="PTHR31651">
    <property type="match status" value="1"/>
</dbReference>
<dbReference type="GO" id="GO:0009734">
    <property type="term" value="P:auxin-activated signaling pathway"/>
    <property type="evidence" value="ECO:0007669"/>
    <property type="project" value="UniProtKB-KW"/>
</dbReference>
<keyword evidence="4" id="KW-0256">Endoplasmic reticulum</keyword>
<evidence type="ECO:0000256" key="10">
    <source>
        <dbReference type="SAM" id="Phobius"/>
    </source>
</evidence>